<evidence type="ECO:0000256" key="1">
    <source>
        <dbReference type="ARBA" id="ARBA00022555"/>
    </source>
</evidence>
<keyword evidence="1" id="KW-0820">tRNA-binding</keyword>
<dbReference type="PANTHER" id="PTHR17224">
    <property type="entry name" value="PEPTIDYL-TRNA HYDROLASE"/>
    <property type="match status" value="1"/>
</dbReference>
<name>A0A3B1E3N0_9ZZZZ</name>
<dbReference type="CDD" id="cd00462">
    <property type="entry name" value="PTH"/>
    <property type="match status" value="1"/>
</dbReference>
<dbReference type="Gene3D" id="3.40.50.1470">
    <property type="entry name" value="Peptidyl-tRNA hydrolase"/>
    <property type="match status" value="1"/>
</dbReference>
<accession>A0A3B1E3N0</accession>
<dbReference type="EMBL" id="UOGJ01000112">
    <property type="protein sequence ID" value="VAX36877.1"/>
    <property type="molecule type" value="Genomic_DNA"/>
</dbReference>
<dbReference type="GO" id="GO:0004045">
    <property type="term" value="F:peptidyl-tRNA hydrolase activity"/>
    <property type="evidence" value="ECO:0007669"/>
    <property type="project" value="UniProtKB-EC"/>
</dbReference>
<dbReference type="InterPro" id="IPR036416">
    <property type="entry name" value="Pept_tRNA_hydro_sf"/>
</dbReference>
<reference evidence="4" key="1">
    <citation type="submission" date="2018-06" db="EMBL/GenBank/DDBJ databases">
        <authorList>
            <person name="Zhirakovskaya E."/>
        </authorList>
    </citation>
    <scope>NUCLEOTIDE SEQUENCE</scope>
</reference>
<dbReference type="NCBIfam" id="TIGR00447">
    <property type="entry name" value="pth"/>
    <property type="match status" value="1"/>
</dbReference>
<dbReference type="EC" id="3.1.1.29" evidence="4"/>
<dbReference type="Pfam" id="PF01195">
    <property type="entry name" value="Pept_tRNA_hydro"/>
    <property type="match status" value="1"/>
</dbReference>
<evidence type="ECO:0000256" key="3">
    <source>
        <dbReference type="ARBA" id="ARBA00022884"/>
    </source>
</evidence>
<dbReference type="InterPro" id="IPR001328">
    <property type="entry name" value="Pept_tRNA_hydro"/>
</dbReference>
<dbReference type="FunFam" id="3.40.50.1470:FF:000001">
    <property type="entry name" value="Peptidyl-tRNA hydrolase"/>
    <property type="match status" value="1"/>
</dbReference>
<proteinExistence type="inferred from homology"/>
<evidence type="ECO:0000256" key="2">
    <source>
        <dbReference type="ARBA" id="ARBA00022801"/>
    </source>
</evidence>
<protein>
    <submittedName>
        <fullName evidence="4">Peptidyl-tRNA hydrolase</fullName>
        <ecNumber evidence="4">3.1.1.29</ecNumber>
    </submittedName>
</protein>
<sequence length="188" mass="21183">MYLIVGLGNPGKQYEYTRHNLGFLVVQHLVEKLGFSLKKSSFTKGLVAKGVWEDKKVWFLLPTTFMNVSGIAVRQFLAYQKFSLENTLIICDDLNLDFEQLRLRAKGSAGGNNGLKSIIQHCGTQEFARLRMGISHPGSGKDVVDYVLNNFSKKEKEKLGGFILQAGECCFSWMTDGINRAMEKHNKK</sequence>
<dbReference type="AlphaFoldDB" id="A0A3B1E3N0"/>
<evidence type="ECO:0000313" key="4">
    <source>
        <dbReference type="EMBL" id="VAX36877.1"/>
    </source>
</evidence>
<dbReference type="HAMAP" id="MF_00083">
    <property type="entry name" value="Pept_tRNA_hydro_bact"/>
    <property type="match status" value="1"/>
</dbReference>
<dbReference type="SUPFAM" id="SSF53178">
    <property type="entry name" value="Peptidyl-tRNA hydrolase-like"/>
    <property type="match status" value="1"/>
</dbReference>
<dbReference type="GO" id="GO:0000049">
    <property type="term" value="F:tRNA binding"/>
    <property type="evidence" value="ECO:0007669"/>
    <property type="project" value="UniProtKB-KW"/>
</dbReference>
<dbReference type="PANTHER" id="PTHR17224:SF1">
    <property type="entry name" value="PEPTIDYL-TRNA HYDROLASE"/>
    <property type="match status" value="1"/>
</dbReference>
<organism evidence="4">
    <name type="scientific">hydrothermal vent metagenome</name>
    <dbReference type="NCBI Taxonomy" id="652676"/>
    <lineage>
        <taxon>unclassified sequences</taxon>
        <taxon>metagenomes</taxon>
        <taxon>ecological metagenomes</taxon>
    </lineage>
</organism>
<gene>
    <name evidence="4" type="ORF">MNBD_UNCLBAC01-1374</name>
</gene>
<keyword evidence="3" id="KW-0694">RNA-binding</keyword>
<keyword evidence="2 4" id="KW-0378">Hydrolase</keyword>